<dbReference type="PROSITE" id="PS51202">
    <property type="entry name" value="RCK_C"/>
    <property type="match status" value="1"/>
</dbReference>
<accession>A0A9Q4C576</accession>
<feature type="domain" description="RCK C-terminal" evidence="8">
    <location>
        <begin position="136"/>
        <end position="217"/>
    </location>
</feature>
<reference evidence="9" key="1">
    <citation type="submission" date="2022-09" db="EMBL/GenBank/DDBJ databases">
        <title>Haloadaptaus new haloarchaeum isolated from saline soil.</title>
        <authorList>
            <person name="Duran-Viseras A."/>
            <person name="Sanchez-Porro C."/>
            <person name="Ventosa A."/>
        </authorList>
    </citation>
    <scope>NUCLEOTIDE SEQUENCE</scope>
    <source>
        <strain evidence="9">F3-133</strain>
    </source>
</reference>
<dbReference type="GO" id="GO:0005886">
    <property type="term" value="C:plasma membrane"/>
    <property type="evidence" value="ECO:0007669"/>
    <property type="project" value="InterPro"/>
</dbReference>
<evidence type="ECO:0000256" key="6">
    <source>
        <dbReference type="ARBA" id="ARBA00023065"/>
    </source>
</evidence>
<dbReference type="AlphaFoldDB" id="A0A9Q4C576"/>
<comment type="caution">
    <text evidence="9">The sequence shown here is derived from an EMBL/GenBank/DDBJ whole genome shotgun (WGS) entry which is preliminary data.</text>
</comment>
<dbReference type="RefSeq" id="WP_266087680.1">
    <property type="nucleotide sequence ID" value="NZ_RKLV01000008.1"/>
</dbReference>
<dbReference type="InterPro" id="IPR050721">
    <property type="entry name" value="Trk_Ktr_HKT_K-transport"/>
</dbReference>
<dbReference type="InterPro" id="IPR006036">
    <property type="entry name" value="K_uptake_TrkA"/>
</dbReference>
<dbReference type="EMBL" id="RKLV01000008">
    <property type="protein sequence ID" value="MCX2819431.1"/>
    <property type="molecule type" value="Genomic_DNA"/>
</dbReference>
<dbReference type="Gene3D" id="3.40.50.720">
    <property type="entry name" value="NAD(P)-binding Rossmann-like Domain"/>
    <property type="match status" value="1"/>
</dbReference>
<comment type="function">
    <text evidence="1">Part of a potassium transport system.</text>
</comment>
<proteinExistence type="predicted"/>
<evidence type="ECO:0000256" key="2">
    <source>
        <dbReference type="ARBA" id="ARBA00022448"/>
    </source>
</evidence>
<dbReference type="SUPFAM" id="SSF116726">
    <property type="entry name" value="TrkA C-terminal domain-like"/>
    <property type="match status" value="1"/>
</dbReference>
<dbReference type="PANTHER" id="PTHR43833">
    <property type="entry name" value="POTASSIUM CHANNEL PROTEIN 2-RELATED-RELATED"/>
    <property type="match status" value="1"/>
</dbReference>
<evidence type="ECO:0000256" key="1">
    <source>
        <dbReference type="ARBA" id="ARBA00003660"/>
    </source>
</evidence>
<evidence type="ECO:0000256" key="5">
    <source>
        <dbReference type="ARBA" id="ARBA00023027"/>
    </source>
</evidence>
<keyword evidence="2" id="KW-0813">Transport</keyword>
<dbReference type="PANTHER" id="PTHR43833:SF5">
    <property type="entry name" value="TRK SYSTEM POTASSIUM UPTAKE PROTEIN TRKA"/>
    <property type="match status" value="1"/>
</dbReference>
<name>A0A9Q4C576_9EURY</name>
<dbReference type="InterPro" id="IPR036291">
    <property type="entry name" value="NAD(P)-bd_dom_sf"/>
</dbReference>
<keyword evidence="10" id="KW-1185">Reference proteome</keyword>
<evidence type="ECO:0000313" key="10">
    <source>
        <dbReference type="Proteomes" id="UP001149411"/>
    </source>
</evidence>
<dbReference type="Proteomes" id="UP001149411">
    <property type="component" value="Unassembled WGS sequence"/>
</dbReference>
<keyword evidence="4" id="KW-0630">Potassium</keyword>
<evidence type="ECO:0000256" key="4">
    <source>
        <dbReference type="ARBA" id="ARBA00022958"/>
    </source>
</evidence>
<dbReference type="PROSITE" id="PS51201">
    <property type="entry name" value="RCK_N"/>
    <property type="match status" value="1"/>
</dbReference>
<keyword evidence="3" id="KW-0633">Potassium transport</keyword>
<evidence type="ECO:0000256" key="3">
    <source>
        <dbReference type="ARBA" id="ARBA00022538"/>
    </source>
</evidence>
<dbReference type="InterPro" id="IPR036721">
    <property type="entry name" value="RCK_C_sf"/>
</dbReference>
<protein>
    <submittedName>
        <fullName evidence="9">TrkA family potassium uptake protein</fullName>
    </submittedName>
</protein>
<dbReference type="Pfam" id="PF02254">
    <property type="entry name" value="TrkA_N"/>
    <property type="match status" value="1"/>
</dbReference>
<dbReference type="InterPro" id="IPR003148">
    <property type="entry name" value="RCK_N"/>
</dbReference>
<keyword evidence="5" id="KW-0520">NAD</keyword>
<dbReference type="Gene3D" id="3.30.70.1450">
    <property type="entry name" value="Regulator of K+ conductance, C-terminal domain"/>
    <property type="match status" value="1"/>
</dbReference>
<evidence type="ECO:0000259" key="8">
    <source>
        <dbReference type="PROSITE" id="PS51202"/>
    </source>
</evidence>
<dbReference type="InterPro" id="IPR006037">
    <property type="entry name" value="RCK_C"/>
</dbReference>
<dbReference type="PRINTS" id="PR00335">
    <property type="entry name" value="KUPTAKETRKA"/>
</dbReference>
<keyword evidence="6" id="KW-0406">Ion transport</keyword>
<sequence>MTGKLRIIIAGMGRVGYYAARSLNGQGHELVVIEENEKRCGEINDEYIATVIQGDTTRPSVLRQASPEKADAIAALTNDTAANLAACMTAQKMNERIRTVMRVDTELGDEYRDIVDEVIFPERISARAAANSVVGADIRTLESDTGDIDILEVRVDEGAPAAGRRLDEVSFPKGTLVISDFNGSSIARPETCLEAGKRYVVAVEPDVKDEVINLLRG</sequence>
<evidence type="ECO:0000313" key="9">
    <source>
        <dbReference type="EMBL" id="MCX2819431.1"/>
    </source>
</evidence>
<dbReference type="GO" id="GO:0015079">
    <property type="term" value="F:potassium ion transmembrane transporter activity"/>
    <property type="evidence" value="ECO:0007669"/>
    <property type="project" value="InterPro"/>
</dbReference>
<evidence type="ECO:0000259" key="7">
    <source>
        <dbReference type="PROSITE" id="PS51201"/>
    </source>
</evidence>
<dbReference type="SUPFAM" id="SSF51735">
    <property type="entry name" value="NAD(P)-binding Rossmann-fold domains"/>
    <property type="match status" value="1"/>
</dbReference>
<organism evidence="9 10">
    <name type="scientific">Halorutilus salinus</name>
    <dbReference type="NCBI Taxonomy" id="2487751"/>
    <lineage>
        <taxon>Archaea</taxon>
        <taxon>Methanobacteriati</taxon>
        <taxon>Methanobacteriota</taxon>
        <taxon>Stenosarchaea group</taxon>
        <taxon>Halobacteria</taxon>
        <taxon>Halorutilales</taxon>
        <taxon>Halorutilaceae</taxon>
        <taxon>Halorutilus</taxon>
    </lineage>
</organism>
<feature type="domain" description="RCK N-terminal" evidence="7">
    <location>
        <begin position="4"/>
        <end position="119"/>
    </location>
</feature>
<gene>
    <name evidence="9" type="ORF">EGH25_08720</name>
</gene>